<evidence type="ECO:0000259" key="17">
    <source>
        <dbReference type="PROSITE" id="PS51002"/>
    </source>
</evidence>
<dbReference type="FunFam" id="1.20.810.10:FF:000003">
    <property type="entry name" value="Menaquinol-Cytochrome c reductase cytochrome b6 subunit"/>
    <property type="match status" value="1"/>
</dbReference>
<comment type="function">
    <text evidence="13">Component of the menaquinol:cytochrome c reductase complex.</text>
</comment>
<dbReference type="GO" id="GO:0046872">
    <property type="term" value="F:metal ion binding"/>
    <property type="evidence" value="ECO:0007669"/>
    <property type="project" value="UniProtKB-KW"/>
</dbReference>
<organism evidence="18 19">
    <name type="scientific">Sediminibacillus halophilus</name>
    <dbReference type="NCBI Taxonomy" id="482461"/>
    <lineage>
        <taxon>Bacteria</taxon>
        <taxon>Bacillati</taxon>
        <taxon>Bacillota</taxon>
        <taxon>Bacilli</taxon>
        <taxon>Bacillales</taxon>
        <taxon>Bacillaceae</taxon>
        <taxon>Sediminibacillus</taxon>
    </lineage>
</organism>
<evidence type="ECO:0000256" key="12">
    <source>
        <dbReference type="ARBA" id="ARBA00023136"/>
    </source>
</evidence>
<comment type="cofactor">
    <cofactor evidence="2">
        <name>heme b</name>
        <dbReference type="ChEBI" id="CHEBI:60344"/>
    </cofactor>
</comment>
<evidence type="ECO:0000256" key="1">
    <source>
        <dbReference type="ARBA" id="ARBA00001926"/>
    </source>
</evidence>
<dbReference type="Gene3D" id="1.20.810.10">
    <property type="entry name" value="Cytochrome Bc1 Complex, Chain C"/>
    <property type="match status" value="1"/>
</dbReference>
<dbReference type="GO" id="GO:0016491">
    <property type="term" value="F:oxidoreductase activity"/>
    <property type="evidence" value="ECO:0007669"/>
    <property type="project" value="InterPro"/>
</dbReference>
<proteinExistence type="predicted"/>
<dbReference type="AlphaFoldDB" id="A0A1G9LY19"/>
<comment type="subunit">
    <text evidence="14">The main subunits of the menaquinol:cytochrome c complex are a Rieske-type iron-sulfur protein (QcrA), a cytochrome b (QcrB) and a cytochrome c (QcrC).</text>
</comment>
<dbReference type="EMBL" id="FNHF01000001">
    <property type="protein sequence ID" value="SDL66889.1"/>
    <property type="molecule type" value="Genomic_DNA"/>
</dbReference>
<sequence length="224" mass="25614">MLQKLYDWVDERVDITPLWRDIADHEVPEHVNPAHHFSAFVYCFGGLTFFVTVIQILSGMFLTMYYVPDIENAWRSVYYLQTEVAHGQIVRGMHHWGASVVIVMLFLHTLRVFFQGAYKKPRELNWMVGVLLFFIMLGLGLTGYLLPWDNKAYFATQVTLEIAEKVPFIGEATKTLMAGDPNIVGAQTLTRFFAIHVFFLPAALFALMAVHFILIRKQGISGPL</sequence>
<keyword evidence="11" id="KW-0408">Iron</keyword>
<dbReference type="GO" id="GO:0005886">
    <property type="term" value="C:plasma membrane"/>
    <property type="evidence" value="ECO:0007669"/>
    <property type="project" value="UniProtKB-SubCell"/>
</dbReference>
<name>A0A1G9LY19_9BACI</name>
<evidence type="ECO:0000256" key="5">
    <source>
        <dbReference type="ARBA" id="ARBA00022475"/>
    </source>
</evidence>
<evidence type="ECO:0000256" key="4">
    <source>
        <dbReference type="ARBA" id="ARBA00022448"/>
    </source>
</evidence>
<protein>
    <recommendedName>
        <fullName evidence="15">Menaquinol:cytochrome c reductase cytochrome b subunit</fullName>
    </recommendedName>
</protein>
<feature type="domain" description="Cytochrome b/b6 N-terminal region profile" evidence="17">
    <location>
        <begin position="5"/>
        <end position="224"/>
    </location>
</feature>
<dbReference type="SUPFAM" id="SSF81342">
    <property type="entry name" value="Transmembrane di-heme cytochromes"/>
    <property type="match status" value="1"/>
</dbReference>
<comment type="subcellular location">
    <subcellularLocation>
        <location evidence="3">Cell membrane</location>
        <topology evidence="3">Multi-pass membrane protein</topology>
    </subcellularLocation>
</comment>
<keyword evidence="19" id="KW-1185">Reference proteome</keyword>
<keyword evidence="10 16" id="KW-1133">Transmembrane helix</keyword>
<evidence type="ECO:0000256" key="3">
    <source>
        <dbReference type="ARBA" id="ARBA00004651"/>
    </source>
</evidence>
<evidence type="ECO:0000256" key="13">
    <source>
        <dbReference type="ARBA" id="ARBA00059322"/>
    </source>
</evidence>
<dbReference type="Proteomes" id="UP000182347">
    <property type="component" value="Unassembled WGS sequence"/>
</dbReference>
<evidence type="ECO:0000256" key="8">
    <source>
        <dbReference type="ARBA" id="ARBA00022723"/>
    </source>
</evidence>
<dbReference type="GO" id="GO:0009055">
    <property type="term" value="F:electron transfer activity"/>
    <property type="evidence" value="ECO:0007669"/>
    <property type="project" value="InterPro"/>
</dbReference>
<dbReference type="STRING" id="482461.SAMN05216244_0338"/>
<feature type="transmembrane region" description="Helical" evidence="16">
    <location>
        <begin position="193"/>
        <end position="215"/>
    </location>
</feature>
<evidence type="ECO:0000256" key="7">
    <source>
        <dbReference type="ARBA" id="ARBA00022692"/>
    </source>
</evidence>
<dbReference type="InterPro" id="IPR016174">
    <property type="entry name" value="Di-haem_cyt_TM"/>
</dbReference>
<evidence type="ECO:0000313" key="18">
    <source>
        <dbReference type="EMBL" id="SDL66889.1"/>
    </source>
</evidence>
<dbReference type="NCBIfam" id="NF002990">
    <property type="entry name" value="PRK03735.1"/>
    <property type="match status" value="1"/>
</dbReference>
<evidence type="ECO:0000256" key="14">
    <source>
        <dbReference type="ARBA" id="ARBA00064458"/>
    </source>
</evidence>
<evidence type="ECO:0000256" key="15">
    <source>
        <dbReference type="ARBA" id="ARBA00071774"/>
    </source>
</evidence>
<dbReference type="Pfam" id="PF00033">
    <property type="entry name" value="Cytochrome_B"/>
    <property type="match status" value="1"/>
</dbReference>
<dbReference type="InterPro" id="IPR027387">
    <property type="entry name" value="Cytb/b6-like_sf"/>
</dbReference>
<evidence type="ECO:0000256" key="16">
    <source>
        <dbReference type="SAM" id="Phobius"/>
    </source>
</evidence>
<keyword evidence="5" id="KW-1003">Cell membrane</keyword>
<evidence type="ECO:0000256" key="11">
    <source>
        <dbReference type="ARBA" id="ARBA00023004"/>
    </source>
</evidence>
<dbReference type="PIRSF" id="PIRSF000032">
    <property type="entry name" value="Cytochrome_b6"/>
    <property type="match status" value="1"/>
</dbReference>
<reference evidence="19" key="1">
    <citation type="submission" date="2016-10" db="EMBL/GenBank/DDBJ databases">
        <authorList>
            <person name="Varghese N."/>
            <person name="Submissions S."/>
        </authorList>
    </citation>
    <scope>NUCLEOTIDE SEQUENCE [LARGE SCALE GENOMIC DNA]</scope>
    <source>
        <strain evidence="19">CGMCC 1.6199</strain>
    </source>
</reference>
<evidence type="ECO:0000256" key="2">
    <source>
        <dbReference type="ARBA" id="ARBA00001970"/>
    </source>
</evidence>
<evidence type="ECO:0000313" key="19">
    <source>
        <dbReference type="Proteomes" id="UP000182347"/>
    </source>
</evidence>
<dbReference type="PANTHER" id="PTHR19271">
    <property type="entry name" value="CYTOCHROME B"/>
    <property type="match status" value="1"/>
</dbReference>
<feature type="transmembrane region" description="Helical" evidence="16">
    <location>
        <begin position="96"/>
        <end position="114"/>
    </location>
</feature>
<keyword evidence="6" id="KW-0349">Heme</keyword>
<keyword evidence="12 16" id="KW-0472">Membrane</keyword>
<keyword evidence="4" id="KW-0813">Transport</keyword>
<keyword evidence="8" id="KW-0479">Metal-binding</keyword>
<feature type="transmembrane region" description="Helical" evidence="16">
    <location>
        <begin position="39"/>
        <end position="67"/>
    </location>
</feature>
<dbReference type="RefSeq" id="WP_074597146.1">
    <property type="nucleotide sequence ID" value="NZ_FNHF01000001.1"/>
</dbReference>
<comment type="cofactor">
    <cofactor evidence="1">
        <name>heme c</name>
        <dbReference type="ChEBI" id="CHEBI:61717"/>
    </cofactor>
</comment>
<dbReference type="NCBIfam" id="NF040969">
    <property type="entry name" value="cytb_ExtP"/>
    <property type="match status" value="1"/>
</dbReference>
<feature type="transmembrane region" description="Helical" evidence="16">
    <location>
        <begin position="126"/>
        <end position="146"/>
    </location>
</feature>
<keyword evidence="9" id="KW-0249">Electron transport</keyword>
<gene>
    <name evidence="18" type="ORF">SAMN05216244_0338</name>
</gene>
<accession>A0A1G9LY19</accession>
<keyword evidence="7 16" id="KW-0812">Transmembrane</keyword>
<dbReference type="InterPro" id="IPR005797">
    <property type="entry name" value="Cyt_b/b6_N"/>
</dbReference>
<dbReference type="GO" id="GO:0022904">
    <property type="term" value="P:respiratory electron transport chain"/>
    <property type="evidence" value="ECO:0007669"/>
    <property type="project" value="InterPro"/>
</dbReference>
<dbReference type="PROSITE" id="PS51002">
    <property type="entry name" value="CYTB_NTER"/>
    <property type="match status" value="1"/>
</dbReference>
<dbReference type="PANTHER" id="PTHR19271:SF16">
    <property type="entry name" value="CYTOCHROME B"/>
    <property type="match status" value="1"/>
</dbReference>
<evidence type="ECO:0000256" key="9">
    <source>
        <dbReference type="ARBA" id="ARBA00022982"/>
    </source>
</evidence>
<dbReference type="OrthoDB" id="9804503at2"/>
<evidence type="ECO:0000256" key="6">
    <source>
        <dbReference type="ARBA" id="ARBA00022617"/>
    </source>
</evidence>
<evidence type="ECO:0000256" key="10">
    <source>
        <dbReference type="ARBA" id="ARBA00022989"/>
    </source>
</evidence>